<dbReference type="Proteomes" id="UP000541185">
    <property type="component" value="Unassembled WGS sequence"/>
</dbReference>
<dbReference type="InterPro" id="IPR050789">
    <property type="entry name" value="Diverse_Enzym_Activities"/>
</dbReference>
<feature type="chain" id="PRO_5032972915" evidence="1">
    <location>
        <begin position="20"/>
        <end position="497"/>
    </location>
</feature>
<dbReference type="InterPro" id="IPR012338">
    <property type="entry name" value="Beta-lactam/transpept-like"/>
</dbReference>
<evidence type="ECO:0000313" key="4">
    <source>
        <dbReference type="Proteomes" id="UP000541185"/>
    </source>
</evidence>
<keyword evidence="3" id="KW-0378">Hydrolase</keyword>
<dbReference type="Pfam" id="PF00144">
    <property type="entry name" value="Beta-lactamase"/>
    <property type="match status" value="1"/>
</dbReference>
<feature type="signal peptide" evidence="1">
    <location>
        <begin position="1"/>
        <end position="19"/>
    </location>
</feature>
<organism evidence="3 4">
    <name type="scientific">Ramlibacter agri</name>
    <dbReference type="NCBI Taxonomy" id="2728837"/>
    <lineage>
        <taxon>Bacteria</taxon>
        <taxon>Pseudomonadati</taxon>
        <taxon>Pseudomonadota</taxon>
        <taxon>Betaproteobacteria</taxon>
        <taxon>Burkholderiales</taxon>
        <taxon>Comamonadaceae</taxon>
        <taxon>Ramlibacter</taxon>
    </lineage>
</organism>
<name>A0A848GZ48_9BURK</name>
<dbReference type="Gene3D" id="3.40.710.10">
    <property type="entry name" value="DD-peptidase/beta-lactamase superfamily"/>
    <property type="match status" value="1"/>
</dbReference>
<sequence>MRNFWGTLAGFVFVAAAQADTAWPTQGWSTATPESQGMSSPALQSLLDFGQANQADSVLVTRHGRIVLEAYYGPYEAGQLHAINSATKTVTSALVGLAVAQGLLPPAETPVVELMRGRTPANLDARKQAMQLQHLLDMDSGIAWIEPLADAVPETALKMYASRDWVQFVLDQPMAQAPGAGFNYNSGNSQLASAILAQAAGMTTEDYAAKQLFAPLGITQWRWRKDPGGTSTGGFGLYLHPRDMARLGLLQLRHGEWEGRQLLPRAWVDRAFAASLPMTPGPGADFRYANGWWTLPARGAFMAVGFNRQLIVVLPREDVVAVLTGRRHYDLGAMLDVLQRAVRSEQALAEDPAAAQALATKVRALATEPEPVALPPPALAQRVSGRTWKADPNRMGIAQFTLRLGERNECEIVTASGGTEVLPLGQPGQPARTQGARGLTVTRAFWTGESTLAVQVRYVNEGGVASWVLRFDGDRVEVAFSSTVNGFAAKFAAQAVD</sequence>
<dbReference type="PANTHER" id="PTHR43283">
    <property type="entry name" value="BETA-LACTAMASE-RELATED"/>
    <property type="match status" value="1"/>
</dbReference>
<accession>A0A848GZ48</accession>
<dbReference type="SUPFAM" id="SSF56601">
    <property type="entry name" value="beta-lactamase/transpeptidase-like"/>
    <property type="match status" value="1"/>
</dbReference>
<keyword evidence="4" id="KW-1185">Reference proteome</keyword>
<protein>
    <submittedName>
        <fullName evidence="3">Serine hydrolase</fullName>
    </submittedName>
</protein>
<dbReference type="AlphaFoldDB" id="A0A848GZ48"/>
<dbReference type="GO" id="GO:0016787">
    <property type="term" value="F:hydrolase activity"/>
    <property type="evidence" value="ECO:0007669"/>
    <property type="project" value="UniProtKB-KW"/>
</dbReference>
<evidence type="ECO:0000256" key="1">
    <source>
        <dbReference type="SAM" id="SignalP"/>
    </source>
</evidence>
<dbReference type="RefSeq" id="WP_169418147.1">
    <property type="nucleotide sequence ID" value="NZ_JABBFX010000001.1"/>
</dbReference>
<proteinExistence type="predicted"/>
<feature type="domain" description="Beta-lactamase-related" evidence="2">
    <location>
        <begin position="56"/>
        <end position="328"/>
    </location>
</feature>
<dbReference type="InterPro" id="IPR001466">
    <property type="entry name" value="Beta-lactam-related"/>
</dbReference>
<dbReference type="EMBL" id="JABBFX010000001">
    <property type="protein sequence ID" value="NML43976.1"/>
    <property type="molecule type" value="Genomic_DNA"/>
</dbReference>
<evidence type="ECO:0000313" key="3">
    <source>
        <dbReference type="EMBL" id="NML43976.1"/>
    </source>
</evidence>
<keyword evidence="1" id="KW-0732">Signal</keyword>
<evidence type="ECO:0000259" key="2">
    <source>
        <dbReference type="Pfam" id="PF00144"/>
    </source>
</evidence>
<dbReference type="PANTHER" id="PTHR43283:SF7">
    <property type="entry name" value="BETA-LACTAMASE-RELATED DOMAIN-CONTAINING PROTEIN"/>
    <property type="match status" value="1"/>
</dbReference>
<reference evidence="3 4" key="1">
    <citation type="submission" date="2020-04" db="EMBL/GenBank/DDBJ databases">
        <title>Ramlibacter sp. G-1-2-2 isolated from soil.</title>
        <authorList>
            <person name="Dahal R.H."/>
        </authorList>
    </citation>
    <scope>NUCLEOTIDE SEQUENCE [LARGE SCALE GENOMIC DNA]</scope>
    <source>
        <strain evidence="3 4">G-1-2-2</strain>
    </source>
</reference>
<comment type="caution">
    <text evidence="3">The sequence shown here is derived from an EMBL/GenBank/DDBJ whole genome shotgun (WGS) entry which is preliminary data.</text>
</comment>
<gene>
    <name evidence="3" type="ORF">HHL11_09465</name>
</gene>